<dbReference type="EMBL" id="PYFT01000001">
    <property type="protein sequence ID" value="PSR56060.1"/>
    <property type="molecule type" value="Genomic_DNA"/>
</dbReference>
<reference evidence="1 2" key="1">
    <citation type="submission" date="2018-03" db="EMBL/GenBank/DDBJ databases">
        <title>Adhaeribacter sp. HMF7605 Genome sequencing and assembly.</title>
        <authorList>
            <person name="Kang H."/>
            <person name="Kang J."/>
            <person name="Cha I."/>
            <person name="Kim H."/>
            <person name="Joh K."/>
        </authorList>
    </citation>
    <scope>NUCLEOTIDE SEQUENCE [LARGE SCALE GENOMIC DNA]</scope>
    <source>
        <strain evidence="1 2">HMF7605</strain>
    </source>
</reference>
<dbReference type="SUPFAM" id="SSF52096">
    <property type="entry name" value="ClpP/crotonase"/>
    <property type="match status" value="1"/>
</dbReference>
<protein>
    <recommendedName>
        <fullName evidence="3">Serine protease</fullName>
    </recommendedName>
</protein>
<gene>
    <name evidence="1" type="ORF">AHMF7605_22440</name>
</gene>
<evidence type="ECO:0008006" key="3">
    <source>
        <dbReference type="Google" id="ProtNLM"/>
    </source>
</evidence>
<dbReference type="InterPro" id="IPR002825">
    <property type="entry name" value="Pept_S49_ser-pept_pro"/>
</dbReference>
<proteinExistence type="predicted"/>
<dbReference type="RefSeq" id="WP_106932238.1">
    <property type="nucleotide sequence ID" value="NZ_PYFT01000001.1"/>
</dbReference>
<keyword evidence="2" id="KW-1185">Reference proteome</keyword>
<dbReference type="Pfam" id="PF01972">
    <property type="entry name" value="SDH_protease"/>
    <property type="match status" value="1"/>
</dbReference>
<dbReference type="AlphaFoldDB" id="A0A2T2YKN1"/>
<dbReference type="InterPro" id="IPR029045">
    <property type="entry name" value="ClpP/crotonase-like_dom_sf"/>
</dbReference>
<dbReference type="GO" id="GO:0016020">
    <property type="term" value="C:membrane"/>
    <property type="evidence" value="ECO:0007669"/>
    <property type="project" value="InterPro"/>
</dbReference>
<dbReference type="PANTHER" id="PTHR35984:SF1">
    <property type="entry name" value="PERIPLASMIC SERINE PROTEASE"/>
    <property type="match status" value="1"/>
</dbReference>
<comment type="caution">
    <text evidence="1">The sequence shown here is derived from an EMBL/GenBank/DDBJ whole genome shotgun (WGS) entry which is preliminary data.</text>
</comment>
<dbReference type="Gene3D" id="3.90.226.10">
    <property type="entry name" value="2-enoyl-CoA Hydratase, Chain A, domain 1"/>
    <property type="match status" value="1"/>
</dbReference>
<dbReference type="PANTHER" id="PTHR35984">
    <property type="entry name" value="PERIPLASMIC SERINE PROTEASE"/>
    <property type="match status" value="1"/>
</dbReference>
<sequence>MSLMESNSNGQIEDVETDATEANIDTGGLQIDAAPADKQKADSVSAVDVINSTINGFSETGTEALKAECYKVIKKYLKQTAKEHLCCDTYNVLILHDNGALVKGDADRIYNAVTDFPEKKPILLILYSPGGDAGSAYLIGKLCIDNSGGRFIIAVPRMAKSAATLICCAANEIHMGSLSELGPIDPQINELPALGLKNSVEHIAELVKNHPASSEMFANYLNSSLPLIHLGYYERVAESAMQYAEKLLNSHRNELKKDVKGIANELVYKYKDHSFVIDKSEAEEIFGSEIIKTNTPEYELGNSLYSALTFINRIADMMNHNFYFTGSFESDPVFTKKRGR</sequence>
<name>A0A2T2YKN1_9BACT</name>
<evidence type="ECO:0000313" key="2">
    <source>
        <dbReference type="Proteomes" id="UP000240357"/>
    </source>
</evidence>
<accession>A0A2T2YKN1</accession>
<evidence type="ECO:0000313" key="1">
    <source>
        <dbReference type="EMBL" id="PSR56060.1"/>
    </source>
</evidence>
<organism evidence="1 2">
    <name type="scientific">Adhaeribacter arboris</name>
    <dbReference type="NCBI Taxonomy" id="2072846"/>
    <lineage>
        <taxon>Bacteria</taxon>
        <taxon>Pseudomonadati</taxon>
        <taxon>Bacteroidota</taxon>
        <taxon>Cytophagia</taxon>
        <taxon>Cytophagales</taxon>
        <taxon>Hymenobacteraceae</taxon>
        <taxon>Adhaeribacter</taxon>
    </lineage>
</organism>
<dbReference type="Proteomes" id="UP000240357">
    <property type="component" value="Unassembled WGS sequence"/>
</dbReference>
<dbReference type="OrthoDB" id="1493005at2"/>